<keyword evidence="3" id="KW-0808">Transferase</keyword>
<dbReference type="SUPFAM" id="SSF53756">
    <property type="entry name" value="UDP-Glycosyltransferase/glycogen phosphorylase"/>
    <property type="match status" value="1"/>
</dbReference>
<evidence type="ECO:0000313" key="5">
    <source>
        <dbReference type="EMBL" id="OKL61660.1"/>
    </source>
</evidence>
<dbReference type="GO" id="GO:0004805">
    <property type="term" value="F:trehalose-phosphatase activity"/>
    <property type="evidence" value="ECO:0007669"/>
    <property type="project" value="TreeGrafter"/>
</dbReference>
<keyword evidence="6" id="KW-1185">Reference proteome</keyword>
<evidence type="ECO:0000256" key="3">
    <source>
        <dbReference type="ARBA" id="ARBA00022679"/>
    </source>
</evidence>
<dbReference type="Gene3D" id="3.40.50.2000">
    <property type="entry name" value="Glycogen Phosphorylase B"/>
    <property type="match status" value="2"/>
</dbReference>
<proteinExistence type="predicted"/>
<evidence type="ECO:0000256" key="1">
    <source>
        <dbReference type="ARBA" id="ARBA00012538"/>
    </source>
</evidence>
<protein>
    <recommendedName>
        <fullName evidence="1">alpha,alpha-trehalose-phosphate synthase (UDP-forming)</fullName>
        <ecNumber evidence="1">2.4.1.15</ecNumber>
    </recommendedName>
</protein>
<keyword evidence="2" id="KW-0328">Glycosyltransferase</keyword>
<dbReference type="PANTHER" id="PTHR10788:SF75">
    <property type="entry name" value="SYNTHASE SUBUNIT OF TREHALOSE-6-PHOSPHATE SYNTHASE_PHOSPHATASE COMPLEX (EUROFUNG)"/>
    <property type="match status" value="1"/>
</dbReference>
<dbReference type="EMBL" id="LFMY01000003">
    <property type="protein sequence ID" value="OKL61660.1"/>
    <property type="molecule type" value="Genomic_DNA"/>
</dbReference>
<dbReference type="GO" id="GO:0034605">
    <property type="term" value="P:cellular response to heat"/>
    <property type="evidence" value="ECO:0007669"/>
    <property type="project" value="TreeGrafter"/>
</dbReference>
<dbReference type="GeneID" id="31001952"/>
<dbReference type="GO" id="GO:0005829">
    <property type="term" value="C:cytosol"/>
    <property type="evidence" value="ECO:0007669"/>
    <property type="project" value="TreeGrafter"/>
</dbReference>
<dbReference type="OrthoDB" id="755951at2759"/>
<dbReference type="Proteomes" id="UP000214365">
    <property type="component" value="Unassembled WGS sequence"/>
</dbReference>
<gene>
    <name evidence="5" type="ORF">UA08_02197</name>
</gene>
<dbReference type="EC" id="2.4.1.15" evidence="1"/>
<accession>A0A225AL87</accession>
<dbReference type="PANTHER" id="PTHR10788">
    <property type="entry name" value="TREHALOSE-6-PHOSPHATE SYNTHASE"/>
    <property type="match status" value="1"/>
</dbReference>
<name>A0A225AL87_TALAT</name>
<dbReference type="GO" id="GO:0005992">
    <property type="term" value="P:trehalose biosynthetic process"/>
    <property type="evidence" value="ECO:0007669"/>
    <property type="project" value="InterPro"/>
</dbReference>
<evidence type="ECO:0000256" key="4">
    <source>
        <dbReference type="ARBA" id="ARBA00048039"/>
    </source>
</evidence>
<dbReference type="GO" id="GO:0003825">
    <property type="term" value="F:alpha,alpha-trehalose-phosphate synthase (UDP-forming) activity"/>
    <property type="evidence" value="ECO:0007669"/>
    <property type="project" value="UniProtKB-EC"/>
</dbReference>
<reference evidence="5 6" key="1">
    <citation type="submission" date="2015-06" db="EMBL/GenBank/DDBJ databases">
        <title>Talaromyces atroroseus IBT 11181 draft genome.</title>
        <authorList>
            <person name="Rasmussen K.B."/>
            <person name="Rasmussen S."/>
            <person name="Petersen B."/>
            <person name="Sicheritz-Ponten T."/>
            <person name="Mortensen U.H."/>
            <person name="Thrane U."/>
        </authorList>
    </citation>
    <scope>NUCLEOTIDE SEQUENCE [LARGE SCALE GENOMIC DNA]</scope>
    <source>
        <strain evidence="5 6">IBT 11181</strain>
    </source>
</reference>
<dbReference type="STRING" id="1441469.A0A225AL87"/>
<dbReference type="Pfam" id="PF00982">
    <property type="entry name" value="Glyco_transf_20"/>
    <property type="match status" value="1"/>
</dbReference>
<dbReference type="RefSeq" id="XP_020121781.1">
    <property type="nucleotide sequence ID" value="XM_020264892.1"/>
</dbReference>
<sequence>MPNAEQSSVTKRNLIVVSNRLPLSVKRTEDGSYTSSMSSGGLVTSLSGLTKTTEFRWFGWPGMSPQEPAEQEKIRQSLGAHNAIPVFLDEELANRHYNGFSNQILWPTLHYQSGVAFDDGPWEAYKKVNEIFADYIADAAQEEDLVWVHDYHLMLLPRLLRERMAKKKRQACIGFSLHTPFPASEAMRTLPVAKELLQGLLSSTLVGFHTEDYRLNFVESCQYLLNARAQDSSILYKDRLVKTGRFTVGIDPEKFNDTLRKGEVQARIKQLNERYKEIKVILGVDRLDYIKGLTQKLHGFEQFLTDNPRWQGKVVLVQVAVPSREDVKEYQELETQISCLVGKINGKFSQPEYTPIVYLHRSIPFTELTALYSIADMCLLTSSRDGMNLVAFEYIACQEQRHGVLALSEFAGASVFMAEGTVAFHPANIKEMSQAINKGLTMSRDERTERYKKLERFVNRNTR</sequence>
<evidence type="ECO:0000313" key="6">
    <source>
        <dbReference type="Proteomes" id="UP000214365"/>
    </source>
</evidence>
<dbReference type="GO" id="GO:0005946">
    <property type="term" value="C:alpha,alpha-trehalose-phosphate synthase complex (UDP-forming)"/>
    <property type="evidence" value="ECO:0007669"/>
    <property type="project" value="TreeGrafter"/>
</dbReference>
<dbReference type="FunFam" id="3.40.50.2000:FF:000007">
    <property type="entry name" value="Trehalose-6-phosphate synthase"/>
    <property type="match status" value="1"/>
</dbReference>
<organism evidence="5 6">
    <name type="scientific">Talaromyces atroroseus</name>
    <dbReference type="NCBI Taxonomy" id="1441469"/>
    <lineage>
        <taxon>Eukaryota</taxon>
        <taxon>Fungi</taxon>
        <taxon>Dikarya</taxon>
        <taxon>Ascomycota</taxon>
        <taxon>Pezizomycotina</taxon>
        <taxon>Eurotiomycetes</taxon>
        <taxon>Eurotiomycetidae</taxon>
        <taxon>Eurotiales</taxon>
        <taxon>Trichocomaceae</taxon>
        <taxon>Talaromyces</taxon>
        <taxon>Talaromyces sect. Trachyspermi</taxon>
    </lineage>
</organism>
<dbReference type="InterPro" id="IPR001830">
    <property type="entry name" value="Glyco_trans_20"/>
</dbReference>
<dbReference type="CDD" id="cd03788">
    <property type="entry name" value="GT20_TPS"/>
    <property type="match status" value="1"/>
</dbReference>
<comment type="catalytic activity">
    <reaction evidence="4">
        <text>D-glucose 6-phosphate + UDP-alpha-D-glucose = alpha,alpha-trehalose 6-phosphate + UDP + H(+)</text>
        <dbReference type="Rhea" id="RHEA:18889"/>
        <dbReference type="ChEBI" id="CHEBI:15378"/>
        <dbReference type="ChEBI" id="CHEBI:58223"/>
        <dbReference type="ChEBI" id="CHEBI:58429"/>
        <dbReference type="ChEBI" id="CHEBI:58885"/>
        <dbReference type="ChEBI" id="CHEBI:61548"/>
        <dbReference type="EC" id="2.4.1.15"/>
    </reaction>
</comment>
<dbReference type="AlphaFoldDB" id="A0A225AL87"/>
<evidence type="ECO:0000256" key="2">
    <source>
        <dbReference type="ARBA" id="ARBA00022676"/>
    </source>
</evidence>
<comment type="caution">
    <text evidence="5">The sequence shown here is derived from an EMBL/GenBank/DDBJ whole genome shotgun (WGS) entry which is preliminary data.</text>
</comment>